<proteinExistence type="predicted"/>
<dbReference type="KEGG" id="zal:AZF00_02715"/>
<gene>
    <name evidence="1" type="ORF">AZF00_02715</name>
</gene>
<dbReference type="Proteomes" id="UP000074119">
    <property type="component" value="Chromosome"/>
</dbReference>
<name>A0A127M221_9GAMM</name>
<dbReference type="EMBL" id="CP014544">
    <property type="protein sequence ID" value="AMO67276.1"/>
    <property type="molecule type" value="Genomic_DNA"/>
</dbReference>
<dbReference type="AlphaFoldDB" id="A0A127M221"/>
<dbReference type="RefSeq" id="WP_008248146.1">
    <property type="nucleotide sequence ID" value="NZ_CP014544.1"/>
</dbReference>
<organism evidence="1 2">
    <name type="scientific">Zhongshania aliphaticivorans</name>
    <dbReference type="NCBI Taxonomy" id="1470434"/>
    <lineage>
        <taxon>Bacteria</taxon>
        <taxon>Pseudomonadati</taxon>
        <taxon>Pseudomonadota</taxon>
        <taxon>Gammaproteobacteria</taxon>
        <taxon>Cellvibrionales</taxon>
        <taxon>Spongiibacteraceae</taxon>
        <taxon>Zhongshania</taxon>
    </lineage>
</organism>
<reference evidence="1 2" key="1">
    <citation type="submission" date="2015-12" db="EMBL/GenBank/DDBJ databases">
        <authorList>
            <person name="Shamseldin A."/>
            <person name="Moawad H."/>
            <person name="Abd El-Rahim W.M."/>
            <person name="Sadowsky M.J."/>
        </authorList>
    </citation>
    <scope>NUCLEOTIDE SEQUENCE [LARGE SCALE GENOMIC DNA]</scope>
    <source>
        <strain evidence="1 2">SM2</strain>
    </source>
</reference>
<sequence>MEHIEHLKLLKKNSLLLRDSDLTSCQILELITKLTTKYDQYNQFVASPEALNLPRTPREFVRKLHRCYEFLSKIDKTGDWIQTSLIAIHLVDGLVEDPKNIDACSAYINLMNPAYTRFDASFNYSYSGISLWYYFEFQNETGLRIWEWHAKSAQNIGASSSESKLISSAIKVLVESKAALEYWIMVGIDHPDLDNWYTKNLGEAVHKSKFVLKIFK</sequence>
<evidence type="ECO:0000313" key="2">
    <source>
        <dbReference type="Proteomes" id="UP000074119"/>
    </source>
</evidence>
<accession>A0A127M221</accession>
<protein>
    <submittedName>
        <fullName evidence="1">Uncharacterized protein</fullName>
    </submittedName>
</protein>
<evidence type="ECO:0000313" key="1">
    <source>
        <dbReference type="EMBL" id="AMO67276.1"/>
    </source>
</evidence>